<feature type="compositionally biased region" description="Polar residues" evidence="5">
    <location>
        <begin position="266"/>
        <end position="284"/>
    </location>
</feature>
<feature type="domain" description="RanBP2-type" evidence="6">
    <location>
        <begin position="373"/>
        <end position="402"/>
    </location>
</feature>
<evidence type="ECO:0000256" key="1">
    <source>
        <dbReference type="ARBA" id="ARBA00022723"/>
    </source>
</evidence>
<dbReference type="Proteomes" id="UP001152484">
    <property type="component" value="Unassembled WGS sequence"/>
</dbReference>
<dbReference type="AlphaFoldDB" id="A0A9P0Z2P7"/>
<keyword evidence="9" id="KW-1185">Reference proteome</keyword>
<dbReference type="PANTHER" id="PTHR46622:SF3">
    <property type="entry name" value="ZINC ION BINDING PROTEIN"/>
    <property type="match status" value="1"/>
</dbReference>
<dbReference type="Gene3D" id="2.30.30.380">
    <property type="entry name" value="Zn-finger domain of Sec23/24"/>
    <property type="match status" value="1"/>
</dbReference>
<evidence type="ECO:0000256" key="4">
    <source>
        <dbReference type="PROSITE-ProRule" id="PRU00322"/>
    </source>
</evidence>
<dbReference type="SUPFAM" id="SSF90209">
    <property type="entry name" value="Ran binding protein zinc finger-like"/>
    <property type="match status" value="1"/>
</dbReference>
<proteinExistence type="predicted"/>
<dbReference type="GO" id="GO:0006281">
    <property type="term" value="P:DNA repair"/>
    <property type="evidence" value="ECO:0007669"/>
    <property type="project" value="TreeGrafter"/>
</dbReference>
<keyword evidence="2 4" id="KW-0863">Zinc-finger</keyword>
<evidence type="ECO:0000256" key="3">
    <source>
        <dbReference type="ARBA" id="ARBA00022833"/>
    </source>
</evidence>
<dbReference type="PROSITE" id="PS51397">
    <property type="entry name" value="WLM"/>
    <property type="match status" value="1"/>
</dbReference>
<dbReference type="GO" id="GO:0008237">
    <property type="term" value="F:metallopeptidase activity"/>
    <property type="evidence" value="ECO:0007669"/>
    <property type="project" value="TreeGrafter"/>
</dbReference>
<evidence type="ECO:0000256" key="5">
    <source>
        <dbReference type="SAM" id="MobiDB-lite"/>
    </source>
</evidence>
<keyword evidence="1" id="KW-0479">Metal-binding</keyword>
<organism evidence="8 9">
    <name type="scientific">Cuscuta europaea</name>
    <name type="common">European dodder</name>
    <dbReference type="NCBI Taxonomy" id="41803"/>
    <lineage>
        <taxon>Eukaryota</taxon>
        <taxon>Viridiplantae</taxon>
        <taxon>Streptophyta</taxon>
        <taxon>Embryophyta</taxon>
        <taxon>Tracheophyta</taxon>
        <taxon>Spermatophyta</taxon>
        <taxon>Magnoliopsida</taxon>
        <taxon>eudicotyledons</taxon>
        <taxon>Gunneridae</taxon>
        <taxon>Pentapetalae</taxon>
        <taxon>asterids</taxon>
        <taxon>lamiids</taxon>
        <taxon>Solanales</taxon>
        <taxon>Convolvulaceae</taxon>
        <taxon>Cuscuteae</taxon>
        <taxon>Cuscuta</taxon>
        <taxon>Cuscuta subgen. Cuscuta</taxon>
    </lineage>
</organism>
<keyword evidence="3" id="KW-0862">Zinc</keyword>
<evidence type="ECO:0000313" key="8">
    <source>
        <dbReference type="EMBL" id="CAH9084583.1"/>
    </source>
</evidence>
<dbReference type="EMBL" id="CAMAPE010000017">
    <property type="protein sequence ID" value="CAH9084583.1"/>
    <property type="molecule type" value="Genomic_DNA"/>
</dbReference>
<evidence type="ECO:0000259" key="7">
    <source>
        <dbReference type="PROSITE" id="PS51397"/>
    </source>
</evidence>
<feature type="region of interest" description="Disordered" evidence="5">
    <location>
        <begin position="215"/>
        <end position="291"/>
    </location>
</feature>
<reference evidence="8" key="1">
    <citation type="submission" date="2022-07" db="EMBL/GenBank/DDBJ databases">
        <authorList>
            <person name="Macas J."/>
            <person name="Novak P."/>
            <person name="Neumann P."/>
        </authorList>
    </citation>
    <scope>NUCLEOTIDE SEQUENCE</scope>
</reference>
<protein>
    <submittedName>
        <fullName evidence="8">Uncharacterized protein</fullName>
    </submittedName>
</protein>
<name>A0A9P0Z2P7_CUSEU</name>
<accession>A0A9P0Z2P7</accession>
<dbReference type="InterPro" id="IPR013536">
    <property type="entry name" value="WLM_dom"/>
</dbReference>
<dbReference type="GO" id="GO:0005634">
    <property type="term" value="C:nucleus"/>
    <property type="evidence" value="ECO:0007669"/>
    <property type="project" value="TreeGrafter"/>
</dbReference>
<dbReference type="PROSITE" id="PS50199">
    <property type="entry name" value="ZF_RANBP2_2"/>
    <property type="match status" value="1"/>
</dbReference>
<dbReference type="InterPro" id="IPR036443">
    <property type="entry name" value="Znf_RanBP2_sf"/>
</dbReference>
<dbReference type="Pfam" id="PF08325">
    <property type="entry name" value="WLM"/>
    <property type="match status" value="1"/>
</dbReference>
<evidence type="ECO:0000313" key="9">
    <source>
        <dbReference type="Proteomes" id="UP001152484"/>
    </source>
</evidence>
<evidence type="ECO:0000256" key="2">
    <source>
        <dbReference type="ARBA" id="ARBA00022771"/>
    </source>
</evidence>
<evidence type="ECO:0000259" key="6">
    <source>
        <dbReference type="PROSITE" id="PS50199"/>
    </source>
</evidence>
<dbReference type="SMART" id="SM00547">
    <property type="entry name" value="ZnF_RBZ"/>
    <property type="match status" value="2"/>
</dbReference>
<sequence length="416" mass="45830">MNLGDTNKVWEIKSLKRKPKEEEARKILERIAKQVHPIMRKHGWRVKLLSEFCPKNPSLLGVNVGAGVNVKLRLRKPNRDEEFLPYDNVLDTMLHELCHNSHGPHNTSFYKLWDQLRKECEDLMSKGISGTGEGFDLPGKRLGGFFPQPSLSSLRKVAATAAEKRAQLTSLLPPGPKRLGGDRSIMGALSPIQAAAMAAERRSQDNIWCASESSNIHEEDDDDSDMSLNPLNVEPNCAKPKLSSSADIEAVDAVTRKRNREPESALFSSSSDDGTVINSISGSKPLSDRDKSCKKVHAEGTSLPQPPCDCKGLDFVDLTDDNSSAKEPHGHEVVHSLENSVAWKCLMCTLLNPQYAPICELCQTRRPKDSNGKEHAWTCKLCTLDNAIEADNCAACGEWRFSRGPPVGMPSPDLGT</sequence>
<comment type="caution">
    <text evidence="8">The sequence shown here is derived from an EMBL/GenBank/DDBJ whole genome shotgun (WGS) entry which is preliminary data.</text>
</comment>
<dbReference type="GO" id="GO:0008270">
    <property type="term" value="F:zinc ion binding"/>
    <property type="evidence" value="ECO:0007669"/>
    <property type="project" value="UniProtKB-KW"/>
</dbReference>
<dbReference type="InterPro" id="IPR001876">
    <property type="entry name" value="Znf_RanBP2"/>
</dbReference>
<dbReference type="OrthoDB" id="261960at2759"/>
<gene>
    <name evidence="8" type="ORF">CEURO_LOCUS9081</name>
</gene>
<dbReference type="PANTHER" id="PTHR46622">
    <property type="entry name" value="DNA-DEPENDENT METALLOPROTEASE WSS1"/>
    <property type="match status" value="1"/>
</dbReference>
<dbReference type="InterPro" id="IPR053000">
    <property type="entry name" value="WSS1-like_metalloprotease"/>
</dbReference>
<feature type="domain" description="WLM" evidence="7">
    <location>
        <begin position="1"/>
        <end position="204"/>
    </location>
</feature>
<dbReference type="PROSITE" id="PS01358">
    <property type="entry name" value="ZF_RANBP2_1"/>
    <property type="match status" value="2"/>
</dbReference>